<dbReference type="InterPro" id="IPR020568">
    <property type="entry name" value="Ribosomal_Su5_D2-typ_SF"/>
</dbReference>
<dbReference type="InterPro" id="IPR005225">
    <property type="entry name" value="Small_GTP-bd"/>
</dbReference>
<dbReference type="PROSITE" id="PS00301">
    <property type="entry name" value="G_TR_1"/>
    <property type="match status" value="1"/>
</dbReference>
<dbReference type="CDD" id="cd01434">
    <property type="entry name" value="EFG_mtEFG1_IV"/>
    <property type="match status" value="1"/>
</dbReference>
<dbReference type="SUPFAM" id="SSF50447">
    <property type="entry name" value="Translation proteins"/>
    <property type="match status" value="1"/>
</dbReference>
<keyword evidence="4 10" id="KW-0251">Elongation factor</keyword>
<evidence type="ECO:0000256" key="3">
    <source>
        <dbReference type="ARBA" id="ARBA00022741"/>
    </source>
</evidence>
<reference evidence="12 13" key="1">
    <citation type="journal article" date="2019" name="BMC Genomics">
        <title>Chromosome level assembly and comparative genome analysis confirm lager-brewing yeasts originated from a single hybridization.</title>
        <authorList>
            <person name="Salazar A.N."/>
            <person name="Gorter de Vries A.R."/>
            <person name="van den Broek M."/>
            <person name="Brouwers N."/>
            <person name="de la Torre Cortes P."/>
            <person name="Kuijpers N.G.A."/>
            <person name="Daran J.G."/>
            <person name="Abeel T."/>
        </authorList>
    </citation>
    <scope>NUCLEOTIDE SEQUENCE [LARGE SCALE GENOMIC DNA]</scope>
    <source>
        <strain evidence="12 13">CBS 1483</strain>
    </source>
</reference>
<protein>
    <recommendedName>
        <fullName evidence="10">Elongation factor G, mitochondrial</fullName>
        <shortName evidence="10">EF-Gmt</shortName>
    </recommendedName>
    <alternativeName>
        <fullName evidence="10">Elongation factor G 1, mitochondrial</fullName>
        <shortName evidence="10">mEF-G 1</shortName>
    </alternativeName>
    <alternativeName>
        <fullName evidence="10">Elongation factor G1</fullName>
    </alternativeName>
</protein>
<dbReference type="InterPro" id="IPR027417">
    <property type="entry name" value="P-loop_NTPase"/>
</dbReference>
<comment type="similarity">
    <text evidence="2">Belongs to the TRAFAC class translation factor GTPase superfamily. Classic translation factor GTPase family. EF-G/EF-2 subfamily.</text>
</comment>
<dbReference type="GO" id="GO:0003924">
    <property type="term" value="F:GTPase activity"/>
    <property type="evidence" value="ECO:0007669"/>
    <property type="project" value="UniProtKB-UniRule"/>
</dbReference>
<dbReference type="Gene3D" id="3.30.230.10">
    <property type="match status" value="1"/>
</dbReference>
<dbReference type="GO" id="GO:0070125">
    <property type="term" value="P:mitochondrial translational elongation"/>
    <property type="evidence" value="ECO:0007669"/>
    <property type="project" value="UniProtKB-UniRule"/>
</dbReference>
<evidence type="ECO:0000259" key="11">
    <source>
        <dbReference type="PROSITE" id="PS51722"/>
    </source>
</evidence>
<keyword evidence="5 10" id="KW-0648">Protein biosynthesis</keyword>
<sequence>MSVQTMMWVPRRVVRGGVPFFVNSKLCLGLSRRSFHGSSITRSTYEEEKVLVDEIKQQLTPADIELSKKLRNIGISAHIDSGKTTFTERVLYYTKRIKAIHEVRGRDNVGAKMDSMDLEREKGITIQSAATYCSWDKGDKNYHFNLIDTPGHIDFTIEVERALRVLDGAVLVVCAVSGVQSQTVTVDRQMRRYNVPRVTFINKMDRMGSDPFRAIEQLNSKLKIPAAAVQIPIGAESTLSGVVDLINKVALYNKGDNGEIIEKGPVPEKLKPLMEEKRQLLIETLADVDDEMAEMFLEEKEPTIEQIKAAIRRATIARAFTPVLMGSALANTGIQPVLDAIVDFLPNPSEVLNTALDVSKNETTVNLVPAVQQPFVGLAFKLEEGKYGQLTYVRVYQGRLRKGNYITNVKTGKKVKVARLVRMHSNEMEDVDEVGSGEICATFGIDCASGDTFTDGSVQYSMSSMYVPDAVVSLSITPKSTDVSNFSKALNRFQKEDPTFRVKFDPESKETIISGMGELHLEIYVERMRREYNVECVTGKPQVSYRESITIPADFDYTHKKQSGGAGQFGRVIGTLSPVEDITKGNIFETAIVGGRIPDKYLAACGKGFEEVCEKGPLIGHRVLKVEMLINDGAIHAVDSNELSFKTATMSAFRDAFLRAQPVIMEPIMNVSVTSPNEFQGNVIGLLNKLQAVIQDTENGHDEFTLKAECALSTMFGFATSLRASTQGKGEFSLEFSHYAPTAPHVQKELISEFQKKQLKK</sequence>
<feature type="domain" description="Tr-type G" evidence="11">
    <location>
        <begin position="68"/>
        <end position="349"/>
    </location>
</feature>
<keyword evidence="7 10" id="KW-0496">Mitochondrion</keyword>
<dbReference type="NCBIfam" id="TIGR00231">
    <property type="entry name" value="small_GTP"/>
    <property type="match status" value="1"/>
</dbReference>
<accession>A0A6C1EB97</accession>
<dbReference type="GO" id="GO:0005739">
    <property type="term" value="C:mitochondrion"/>
    <property type="evidence" value="ECO:0007669"/>
    <property type="project" value="UniProtKB-SubCell"/>
</dbReference>
<evidence type="ECO:0000313" key="12">
    <source>
        <dbReference type="EMBL" id="QID86666.1"/>
    </source>
</evidence>
<comment type="similarity">
    <text evidence="10">Belongs to the GTP-binding elongation factor family. EF-G/EF-2 subfamily.</text>
</comment>
<dbReference type="InterPro" id="IPR035649">
    <property type="entry name" value="EFG_V"/>
</dbReference>
<name>A0A6C1EB97_SACPS</name>
<dbReference type="Pfam" id="PF14492">
    <property type="entry name" value="EFG_III"/>
    <property type="match status" value="1"/>
</dbReference>
<dbReference type="AlphaFoldDB" id="A0A6C1EB97"/>
<dbReference type="FunFam" id="2.40.30.10:FF:000022">
    <property type="entry name" value="Elongation factor G, mitochondrial"/>
    <property type="match status" value="1"/>
</dbReference>
<dbReference type="InterPro" id="IPR000640">
    <property type="entry name" value="EFG_V-like"/>
</dbReference>
<dbReference type="EMBL" id="CP049009">
    <property type="protein sequence ID" value="QID86666.1"/>
    <property type="molecule type" value="Genomic_DNA"/>
</dbReference>
<dbReference type="NCBIfam" id="TIGR00484">
    <property type="entry name" value="EF-G"/>
    <property type="match status" value="1"/>
</dbReference>
<gene>
    <name evidence="12" type="primary">MEF1_2</name>
    <name evidence="10" type="synonym">MEF1</name>
    <name evidence="12" type="ORF">GRS66_009303</name>
</gene>
<dbReference type="GO" id="GO:0005525">
    <property type="term" value="F:GTP binding"/>
    <property type="evidence" value="ECO:0007669"/>
    <property type="project" value="UniProtKB-UniRule"/>
</dbReference>
<dbReference type="PANTHER" id="PTHR43636:SF2">
    <property type="entry name" value="ELONGATION FACTOR G, MITOCHONDRIAL"/>
    <property type="match status" value="1"/>
</dbReference>
<dbReference type="InterPro" id="IPR031157">
    <property type="entry name" value="G_TR_CS"/>
</dbReference>
<dbReference type="CDD" id="cd04097">
    <property type="entry name" value="mtEFG1_C"/>
    <property type="match status" value="1"/>
</dbReference>
<dbReference type="PANTHER" id="PTHR43636">
    <property type="entry name" value="ELONGATION FACTOR G, MITOCHONDRIAL"/>
    <property type="match status" value="1"/>
</dbReference>
<dbReference type="InterPro" id="IPR009022">
    <property type="entry name" value="EFG_III"/>
</dbReference>
<evidence type="ECO:0000256" key="4">
    <source>
        <dbReference type="ARBA" id="ARBA00022768"/>
    </source>
</evidence>
<dbReference type="Pfam" id="PF00679">
    <property type="entry name" value="EFG_C"/>
    <property type="match status" value="1"/>
</dbReference>
<dbReference type="OrthoDB" id="198619at2759"/>
<dbReference type="FunFam" id="3.40.50.300:FF:000558">
    <property type="entry name" value="Elongation factor G, mitochondrial"/>
    <property type="match status" value="1"/>
</dbReference>
<dbReference type="SUPFAM" id="SSF52540">
    <property type="entry name" value="P-loop containing nucleoside triphosphate hydrolases"/>
    <property type="match status" value="1"/>
</dbReference>
<dbReference type="Pfam" id="PF03144">
    <property type="entry name" value="GTP_EFTU_D2"/>
    <property type="match status" value="1"/>
</dbReference>
<evidence type="ECO:0000313" key="13">
    <source>
        <dbReference type="Proteomes" id="UP000501346"/>
    </source>
</evidence>
<evidence type="ECO:0000256" key="5">
    <source>
        <dbReference type="ARBA" id="ARBA00022917"/>
    </source>
</evidence>
<organism evidence="12 13">
    <name type="scientific">Saccharomyces pastorianus</name>
    <name type="common">Lager yeast</name>
    <name type="synonym">Saccharomyces cerevisiae x Saccharomyces eubayanus</name>
    <dbReference type="NCBI Taxonomy" id="27292"/>
    <lineage>
        <taxon>Eukaryota</taxon>
        <taxon>Fungi</taxon>
        <taxon>Dikarya</taxon>
        <taxon>Ascomycota</taxon>
        <taxon>Saccharomycotina</taxon>
        <taxon>Saccharomycetes</taxon>
        <taxon>Saccharomycetales</taxon>
        <taxon>Saccharomycetaceae</taxon>
        <taxon>Saccharomyces</taxon>
    </lineage>
</organism>
<dbReference type="PRINTS" id="PR00315">
    <property type="entry name" value="ELONGATNFCT"/>
</dbReference>
<dbReference type="Pfam" id="PF03764">
    <property type="entry name" value="EFG_IV"/>
    <property type="match status" value="1"/>
</dbReference>
<evidence type="ECO:0000256" key="6">
    <source>
        <dbReference type="ARBA" id="ARBA00022946"/>
    </source>
</evidence>
<dbReference type="SMART" id="SM00889">
    <property type="entry name" value="EFG_IV"/>
    <property type="match status" value="1"/>
</dbReference>
<keyword evidence="8 10" id="KW-0342">GTP-binding</keyword>
<comment type="function">
    <text evidence="9">Catalyzes the GTP-dependent ribosomal translocation step during translation elongation. During this step, the ribosome changes from the pre-translocational (PRE) to the post-translocational (POST) state as the newly formed A-site-bound peptidyl-tRNA and P-site-bound deacylated tRNA move to the P and E sites, respectively. Catalyzes the coordinated movement of the two tRNA molecules, the mRNA and conformational changes in the ribosome.</text>
</comment>
<keyword evidence="6" id="KW-0809">Transit peptide</keyword>
<dbReference type="FunFam" id="3.30.230.10:FF:000003">
    <property type="entry name" value="Elongation factor G"/>
    <property type="match status" value="1"/>
</dbReference>
<keyword evidence="3 10" id="KW-0547">Nucleotide-binding</keyword>
<dbReference type="SUPFAM" id="SSF54980">
    <property type="entry name" value="EF-G C-terminal domain-like"/>
    <property type="match status" value="2"/>
</dbReference>
<evidence type="ECO:0000256" key="1">
    <source>
        <dbReference type="ARBA" id="ARBA00004173"/>
    </source>
</evidence>
<dbReference type="InterPro" id="IPR004540">
    <property type="entry name" value="Transl_elong_EFG/EF2"/>
</dbReference>
<evidence type="ECO:0000256" key="2">
    <source>
        <dbReference type="ARBA" id="ARBA00005870"/>
    </source>
</evidence>
<dbReference type="Gene3D" id="3.30.70.870">
    <property type="entry name" value="Elongation Factor G (Translational Gtpase), domain 3"/>
    <property type="match status" value="1"/>
</dbReference>
<comment type="subcellular location">
    <subcellularLocation>
        <location evidence="1 10">Mitochondrion</location>
    </subcellularLocation>
</comment>
<dbReference type="InterPro" id="IPR004161">
    <property type="entry name" value="EFTu-like_2"/>
</dbReference>
<dbReference type="Gene3D" id="3.40.50.300">
    <property type="entry name" value="P-loop containing nucleotide triphosphate hydrolases"/>
    <property type="match status" value="1"/>
</dbReference>
<dbReference type="GO" id="GO:0003746">
    <property type="term" value="F:translation elongation factor activity"/>
    <property type="evidence" value="ECO:0007669"/>
    <property type="project" value="UniProtKB-UniRule"/>
</dbReference>
<dbReference type="Gene3D" id="3.30.70.240">
    <property type="match status" value="1"/>
</dbReference>
<dbReference type="InterPro" id="IPR014721">
    <property type="entry name" value="Ribsml_uS5_D2-typ_fold_subgr"/>
</dbReference>
<feature type="binding site" evidence="10">
    <location>
        <begin position="148"/>
        <end position="152"/>
    </location>
    <ligand>
        <name>GTP</name>
        <dbReference type="ChEBI" id="CHEBI:37565"/>
    </ligand>
</feature>
<evidence type="ECO:0000256" key="7">
    <source>
        <dbReference type="ARBA" id="ARBA00023128"/>
    </source>
</evidence>
<dbReference type="UniPathway" id="UPA00345"/>
<comment type="function">
    <text evidence="10">Mitochondrial GTPase that catalyzes the GTP-dependent ribosomal translocation step during translation elongation. During this step, the ribosome changes from the pre-translocational (PRE) to the post-translocational (POST) state as the newly formed A-site-bound peptidyl-tRNA and P-site-bound deacylated tRNA move to the P and E sites, respectively. Catalyzes the coordinated movement of the two tRNA molecules, the mRNA and conformational changes in the ribosome.</text>
</comment>
<dbReference type="HAMAP" id="MF_00054_B">
    <property type="entry name" value="EF_G_EF_2_B"/>
    <property type="match status" value="1"/>
</dbReference>
<dbReference type="InterPro" id="IPR041095">
    <property type="entry name" value="EFG_II"/>
</dbReference>
<feature type="binding site" evidence="10">
    <location>
        <begin position="202"/>
        <end position="205"/>
    </location>
    <ligand>
        <name>GTP</name>
        <dbReference type="ChEBI" id="CHEBI:37565"/>
    </ligand>
</feature>
<dbReference type="FunFam" id="3.30.70.870:FF:000001">
    <property type="entry name" value="Elongation factor G"/>
    <property type="match status" value="1"/>
</dbReference>
<dbReference type="SMART" id="SM00838">
    <property type="entry name" value="EFG_C"/>
    <property type="match status" value="1"/>
</dbReference>
<dbReference type="Pfam" id="PF00009">
    <property type="entry name" value="GTP_EFTU"/>
    <property type="match status" value="1"/>
</dbReference>
<dbReference type="FunFam" id="3.30.70.240:FF:000015">
    <property type="entry name" value="Elongation factor G, mitochondrial"/>
    <property type="match status" value="1"/>
</dbReference>
<evidence type="ECO:0000256" key="8">
    <source>
        <dbReference type="ARBA" id="ARBA00023134"/>
    </source>
</evidence>
<dbReference type="InterPro" id="IPR005517">
    <property type="entry name" value="Transl_elong_EFG/EF2_IV"/>
</dbReference>
<dbReference type="CDD" id="cd04091">
    <property type="entry name" value="mtEFG1_II_like"/>
    <property type="match status" value="1"/>
</dbReference>
<dbReference type="CDD" id="cd16262">
    <property type="entry name" value="EFG_III"/>
    <property type="match status" value="1"/>
</dbReference>
<evidence type="ECO:0000256" key="9">
    <source>
        <dbReference type="ARBA" id="ARBA00024731"/>
    </source>
</evidence>
<comment type="pathway">
    <text evidence="10">Protein biosynthesis; polypeptide chain elongation.</text>
</comment>
<keyword evidence="13" id="KW-1185">Reference proteome</keyword>
<dbReference type="InterPro" id="IPR009000">
    <property type="entry name" value="Transl_B-barrel_sf"/>
</dbReference>
<dbReference type="SUPFAM" id="SSF54211">
    <property type="entry name" value="Ribosomal protein S5 domain 2-like"/>
    <property type="match status" value="1"/>
</dbReference>
<dbReference type="InterPro" id="IPR000795">
    <property type="entry name" value="T_Tr_GTP-bd_dom"/>
</dbReference>
<evidence type="ECO:0000256" key="10">
    <source>
        <dbReference type="HAMAP-Rule" id="MF_03061"/>
    </source>
</evidence>
<dbReference type="CDD" id="cd01886">
    <property type="entry name" value="EF-G"/>
    <property type="match status" value="1"/>
</dbReference>
<proteinExistence type="inferred from homology"/>
<dbReference type="PROSITE" id="PS51722">
    <property type="entry name" value="G_TR_2"/>
    <property type="match status" value="1"/>
</dbReference>
<comment type="PTM">
    <text evidence="10">The precursor is processed in two steps involving mitochondrial intermediate peptidase (MIP) and mitochondrial processing peptidase (MPP).</text>
</comment>
<dbReference type="InterPro" id="IPR035647">
    <property type="entry name" value="EFG_III/V"/>
</dbReference>
<feature type="binding site" evidence="10">
    <location>
        <begin position="77"/>
        <end position="84"/>
    </location>
    <ligand>
        <name>GTP</name>
        <dbReference type="ChEBI" id="CHEBI:37565"/>
    </ligand>
</feature>
<dbReference type="Proteomes" id="UP000501346">
    <property type="component" value="Chromosome SeXII"/>
</dbReference>
<dbReference type="InterPro" id="IPR047872">
    <property type="entry name" value="EFG_IV"/>
</dbReference>
<dbReference type="Gene3D" id="2.40.30.10">
    <property type="entry name" value="Translation factors"/>
    <property type="match status" value="1"/>
</dbReference>
<dbReference type="NCBIfam" id="NF009381">
    <property type="entry name" value="PRK12740.1-5"/>
    <property type="match status" value="1"/>
</dbReference>